<accession>A0A8E7F1Y3</accession>
<proteinExistence type="predicted"/>
<name>A0A8E7F1Y3_9VIRU</name>
<feature type="region of interest" description="Disordered" evidence="1">
    <location>
        <begin position="34"/>
        <end position="88"/>
    </location>
</feature>
<evidence type="ECO:0000313" key="3">
    <source>
        <dbReference type="EMBL" id="QVW10189.1"/>
    </source>
</evidence>
<evidence type="ECO:0000259" key="2">
    <source>
        <dbReference type="Pfam" id="PF01693"/>
    </source>
</evidence>
<reference evidence="3" key="1">
    <citation type="submission" date="2021-04" db="EMBL/GenBank/DDBJ databases">
        <title>Symptoms on Atractylodes ovata caused by Atractylodes mild mottle virus.</title>
        <authorList>
            <person name="Chung B.N."/>
            <person name="Yoon J.-Y."/>
            <person name="Cho I.-S."/>
        </authorList>
    </citation>
    <scope>NUCLEOTIDE SEQUENCE</scope>
    <source>
        <strain evidence="3">AO-kr1</strain>
    </source>
</reference>
<gene>
    <name evidence="3" type="primary">ORF6</name>
</gene>
<dbReference type="EMBL" id="MZ029050">
    <property type="protein sequence ID" value="QVW10189.1"/>
    <property type="molecule type" value="Genomic_DNA"/>
</dbReference>
<sequence length="538" mass="60717">MDNSESLRLKISIMEKELEIEKMRLQYALLIEEQNRSSSASGDKPPKKQADASPKSMIVSSTTQQKESDNPCSSGSKLSSSPVQTVTGKDITNPLMGVAFPKSQENQVHSSRMIPKKREILDRCQSSRLITKMSDQELNLKPNGSKDESLKGIMVPNTVKHYYCVFNGPLAGIYEDWKNAKAATENIPNVKHKKFKSLLEANVAAGKYAKENLCETPRLISKADSLKPVTFSEVIRQPKKTKVSLGKPVSFQPPVPPKEQHEELSLDGFQYWYKAAREADESKLVDEHFFTTDNTNLSYFNFVKNANPDQVYEAFIYGLVRTIYPSINLQELRSFPKDFIKAVKKFRTKTSSGKADRDIYLKVTSAIPVFINGEIAYEPHHIIQIGFSKDVQYTPSKVMPTTVEARDLIELAKRKFNNILDRVFEFSDDSKVFINYVDHKVLLHSKKATTIGEEDVQKILQLRKTFTNHLIFKIHFEDICDLIKKKESSFSCPLCKATASIKSSLQVGTSSSDDSHHMGDDIGFAHIFGGPPEDKQTK</sequence>
<protein>
    <submittedName>
        <fullName evidence="3">Putative transcriptional transactivator</fullName>
    </submittedName>
</protein>
<evidence type="ECO:0000256" key="1">
    <source>
        <dbReference type="SAM" id="MobiDB-lite"/>
    </source>
</evidence>
<dbReference type="Pfam" id="PF01693">
    <property type="entry name" value="Cauli_VI"/>
    <property type="match status" value="1"/>
</dbReference>
<dbReference type="InterPro" id="IPR011320">
    <property type="entry name" value="RNase_H1_N"/>
</dbReference>
<feature type="domain" description="Ribonuclease H1 N-terminal" evidence="2">
    <location>
        <begin position="162"/>
        <end position="202"/>
    </location>
</feature>
<organism evidence="3">
    <name type="scientific">Atractylodes mild mottle virus</name>
    <dbReference type="NCBI Taxonomy" id="1711685"/>
    <lineage>
        <taxon>Viruses</taxon>
        <taxon>Riboviria</taxon>
        <taxon>Pararnavirae</taxon>
        <taxon>Artverviricota</taxon>
        <taxon>Revtraviricetes</taxon>
        <taxon>Ortervirales</taxon>
        <taxon>Caulimoviridae</taxon>
        <taxon>Caulimovirus</taxon>
        <taxon>Caulimovirus maculatractylodei</taxon>
    </lineage>
</organism>